<protein>
    <recommendedName>
        <fullName evidence="4">Knr4/Smi1-like domain-containing protein</fullName>
    </recommendedName>
</protein>
<evidence type="ECO:0000256" key="1">
    <source>
        <dbReference type="SAM" id="MobiDB-lite"/>
    </source>
</evidence>
<gene>
    <name evidence="2" type="ORF">GX51_07270</name>
</gene>
<feature type="region of interest" description="Disordered" evidence="1">
    <location>
        <begin position="212"/>
        <end position="237"/>
    </location>
</feature>
<evidence type="ECO:0000313" key="3">
    <source>
        <dbReference type="Proteomes" id="UP000224080"/>
    </source>
</evidence>
<dbReference type="InterPro" id="IPR037883">
    <property type="entry name" value="Knr4/Smi1-like_sf"/>
</dbReference>
<dbReference type="Proteomes" id="UP000224080">
    <property type="component" value="Unassembled WGS sequence"/>
</dbReference>
<evidence type="ECO:0008006" key="4">
    <source>
        <dbReference type="Google" id="ProtNLM"/>
    </source>
</evidence>
<name>A0A2B7WLD6_9EURO</name>
<feature type="region of interest" description="Disordered" evidence="1">
    <location>
        <begin position="1"/>
        <end position="23"/>
    </location>
</feature>
<keyword evidence="3" id="KW-1185">Reference proteome</keyword>
<proteinExistence type="predicted"/>
<dbReference type="OrthoDB" id="4175509at2759"/>
<dbReference type="SUPFAM" id="SSF160631">
    <property type="entry name" value="SMI1/KNR4-like"/>
    <property type="match status" value="1"/>
</dbReference>
<evidence type="ECO:0000313" key="2">
    <source>
        <dbReference type="EMBL" id="PGG97575.1"/>
    </source>
</evidence>
<organism evidence="2 3">
    <name type="scientific">Blastomyces parvus</name>
    <dbReference type="NCBI Taxonomy" id="2060905"/>
    <lineage>
        <taxon>Eukaryota</taxon>
        <taxon>Fungi</taxon>
        <taxon>Dikarya</taxon>
        <taxon>Ascomycota</taxon>
        <taxon>Pezizomycotina</taxon>
        <taxon>Eurotiomycetes</taxon>
        <taxon>Eurotiomycetidae</taxon>
        <taxon>Onygenales</taxon>
        <taxon>Ajellomycetaceae</taxon>
        <taxon>Blastomyces</taxon>
    </lineage>
</organism>
<dbReference type="AlphaFoldDB" id="A0A2B7WLD6"/>
<sequence>MPSKQQYNSVKPTAPNSNSNYSFTLSPSNETIKADIEKLRAIFAPRNINPPLGWPALRDFECKHGIILPEPYRTFVAEIANGCRDGPPEYGLKPLSNSGDMSGLGEGRLALPFPLTERWIWEHDPELPQGFPTSAIDEDGEADIFGRGCLYLGTEGCGMDWYLIISGEHRGQIWHLSGEGAAPFGAPFGFTKAQPGFAGWVFHWAAGKNLLWESDEEDEEQTDDQEGDSSRMKHAPI</sequence>
<reference evidence="2 3" key="1">
    <citation type="submission" date="2017-10" db="EMBL/GenBank/DDBJ databases">
        <title>Comparative genomics in systemic dimorphic fungi from Ajellomycetaceae.</title>
        <authorList>
            <person name="Munoz J.F."/>
            <person name="Mcewen J.G."/>
            <person name="Clay O.K."/>
            <person name="Cuomo C.A."/>
        </authorList>
    </citation>
    <scope>NUCLEOTIDE SEQUENCE [LARGE SCALE GENOMIC DNA]</scope>
    <source>
        <strain evidence="2 3">UAMH130</strain>
    </source>
</reference>
<accession>A0A2B7WLD6</accession>
<dbReference type="EMBL" id="PDNC01000140">
    <property type="protein sequence ID" value="PGG97575.1"/>
    <property type="molecule type" value="Genomic_DNA"/>
</dbReference>
<feature type="compositionally biased region" description="Acidic residues" evidence="1">
    <location>
        <begin position="213"/>
        <end position="227"/>
    </location>
</feature>
<comment type="caution">
    <text evidence="2">The sequence shown here is derived from an EMBL/GenBank/DDBJ whole genome shotgun (WGS) entry which is preliminary data.</text>
</comment>